<keyword evidence="1" id="KW-1133">Transmembrane helix</keyword>
<keyword evidence="3" id="KW-1185">Reference proteome</keyword>
<dbReference type="InterPro" id="IPR007404">
    <property type="entry name" value="YdjM-like"/>
</dbReference>
<dbReference type="Proteomes" id="UP001057580">
    <property type="component" value="Chromosome"/>
</dbReference>
<dbReference type="EMBL" id="CP104003">
    <property type="protein sequence ID" value="UWM55600.1"/>
    <property type="molecule type" value="Genomic_DNA"/>
</dbReference>
<feature type="transmembrane region" description="Helical" evidence="1">
    <location>
        <begin position="186"/>
        <end position="208"/>
    </location>
</feature>
<dbReference type="GO" id="GO:0016787">
    <property type="term" value="F:hydrolase activity"/>
    <property type="evidence" value="ECO:0007669"/>
    <property type="project" value="UniProtKB-KW"/>
</dbReference>
<protein>
    <submittedName>
        <fullName evidence="2">Metal-dependent hydrolase</fullName>
    </submittedName>
</protein>
<proteinExistence type="predicted"/>
<dbReference type="AlphaFoldDB" id="A0A9E7R6J4"/>
<feature type="transmembrane region" description="Helical" evidence="1">
    <location>
        <begin position="80"/>
        <end position="102"/>
    </location>
</feature>
<gene>
    <name evidence="2" type="ORF">N0B31_04770</name>
</gene>
<evidence type="ECO:0000256" key="1">
    <source>
        <dbReference type="SAM" id="Phobius"/>
    </source>
</evidence>
<name>A0A9E7R6J4_9EURY</name>
<keyword evidence="1" id="KW-0472">Membrane</keyword>
<accession>A0A9E7R6J4</accession>
<dbReference type="Pfam" id="PF04307">
    <property type="entry name" value="YdjM"/>
    <property type="match status" value="1"/>
</dbReference>
<feature type="transmembrane region" description="Helical" evidence="1">
    <location>
        <begin position="50"/>
        <end position="71"/>
    </location>
</feature>
<keyword evidence="1" id="KW-0812">Transmembrane</keyword>
<evidence type="ECO:0000313" key="3">
    <source>
        <dbReference type="Proteomes" id="UP001057580"/>
    </source>
</evidence>
<sequence length="224" mass="23645">MPPTLVHAALGAMLGAALLEDAYSRRALGVVALAAALPDLDAPLSLLVPGLHGAALHTLLLPLGLAALLYWDARRARPWLIARFGPTALHVAAVALLAWAVAGTGLDLLNLAAANPVWPLDSMFYSVTGKLEYTTAQGVVQTFYNYSPQGMYTHYVGQRGAPPKFCNPNAWNPTCTATPPAGVERILPAIQGGWQVLLLGAGVVVVVARDRLARRALDTDGVDR</sequence>
<dbReference type="RefSeq" id="WP_260594700.1">
    <property type="nucleotide sequence ID" value="NZ_CP104003.1"/>
</dbReference>
<organism evidence="2 3">
    <name type="scientific">Salinirubellus salinus</name>
    <dbReference type="NCBI Taxonomy" id="1364945"/>
    <lineage>
        <taxon>Archaea</taxon>
        <taxon>Methanobacteriati</taxon>
        <taxon>Methanobacteriota</taxon>
        <taxon>Stenosarchaea group</taxon>
        <taxon>Halobacteria</taxon>
        <taxon>Halobacteriales</taxon>
        <taxon>Natronomonadaceae</taxon>
        <taxon>Salinirubellus</taxon>
    </lineage>
</organism>
<dbReference type="GeneID" id="74941710"/>
<reference evidence="2" key="1">
    <citation type="submission" date="2022-09" db="EMBL/GenBank/DDBJ databases">
        <title>Diverse halophilic archaea isolated from saline environments.</title>
        <authorList>
            <person name="Cui H.-L."/>
        </authorList>
    </citation>
    <scope>NUCLEOTIDE SEQUENCE</scope>
    <source>
        <strain evidence="2">ZS-35-S2</strain>
    </source>
</reference>
<evidence type="ECO:0000313" key="2">
    <source>
        <dbReference type="EMBL" id="UWM55600.1"/>
    </source>
</evidence>
<keyword evidence="2" id="KW-0378">Hydrolase</keyword>
<dbReference type="KEGG" id="ssai:N0B31_04770"/>